<evidence type="ECO:0000256" key="2">
    <source>
        <dbReference type="PROSITE-ProRule" id="PRU00169"/>
    </source>
</evidence>
<keyword evidence="5" id="KW-1185">Reference proteome</keyword>
<comment type="caution">
    <text evidence="2">Lacks conserved residue(s) required for the propagation of feature annotation.</text>
</comment>
<evidence type="ECO:0000313" key="5">
    <source>
        <dbReference type="Proteomes" id="UP001548189"/>
    </source>
</evidence>
<dbReference type="SMART" id="SM00448">
    <property type="entry name" value="REC"/>
    <property type="match status" value="1"/>
</dbReference>
<gene>
    <name evidence="4" type="ORF">ABVT43_11360</name>
</gene>
<organism evidence="4 5">
    <name type="scientific">Aliikangiella maris</name>
    <dbReference type="NCBI Taxonomy" id="3162458"/>
    <lineage>
        <taxon>Bacteria</taxon>
        <taxon>Pseudomonadati</taxon>
        <taxon>Pseudomonadota</taxon>
        <taxon>Gammaproteobacteria</taxon>
        <taxon>Oceanospirillales</taxon>
        <taxon>Pleioneaceae</taxon>
        <taxon>Aliikangiella</taxon>
    </lineage>
</organism>
<protein>
    <submittedName>
        <fullName evidence="4">Response regulator</fullName>
    </submittedName>
</protein>
<dbReference type="PROSITE" id="PS50110">
    <property type="entry name" value="RESPONSE_REGULATORY"/>
    <property type="match status" value="2"/>
</dbReference>
<comment type="caution">
    <text evidence="4">The sequence shown here is derived from an EMBL/GenBank/DDBJ whole genome shotgun (WGS) entry which is preliminary data.</text>
</comment>
<keyword evidence="1 2" id="KW-0597">Phosphoprotein</keyword>
<feature type="modified residue" description="4-aspartylphosphate" evidence="2">
    <location>
        <position position="157"/>
    </location>
</feature>
<dbReference type="Pfam" id="PF00072">
    <property type="entry name" value="Response_reg"/>
    <property type="match status" value="2"/>
</dbReference>
<dbReference type="PANTHER" id="PTHR45339">
    <property type="entry name" value="HYBRID SIGNAL TRANSDUCTION HISTIDINE KINASE J"/>
    <property type="match status" value="1"/>
</dbReference>
<evidence type="ECO:0000259" key="3">
    <source>
        <dbReference type="PROSITE" id="PS50110"/>
    </source>
</evidence>
<evidence type="ECO:0000256" key="1">
    <source>
        <dbReference type="ARBA" id="ARBA00022553"/>
    </source>
</evidence>
<reference evidence="4 5" key="1">
    <citation type="submission" date="2024-06" db="EMBL/GenBank/DDBJ databases">
        <authorList>
            <person name="Li F."/>
        </authorList>
    </citation>
    <scope>NUCLEOTIDE SEQUENCE [LARGE SCALE GENOMIC DNA]</scope>
    <source>
        <strain evidence="4 5">GXAS 311</strain>
    </source>
</reference>
<sequence length="224" mass="25172">MPKMSGVDLANHLRKNPKLAQVSLIMMTSMGARGDGQKLAALGFKAYFPKPFSMSDLFDAISVVLSGGQVLEQAKPLVTQHYLKNLQKYTQQQVFRKKSANEKFQILLVEDHYVNQKLAKWSIEELGHTCEIAPNGYQAIKTLQQKSADRFDLILMDCQMPVLDGYQTTQKIREGEAGEHWRHAIIIAMTANALQGDKEKCLSSGMNDYISKPIILDTLQQKLS</sequence>
<dbReference type="Gene3D" id="3.40.50.2300">
    <property type="match status" value="2"/>
</dbReference>
<dbReference type="PANTHER" id="PTHR45339:SF5">
    <property type="entry name" value="HISTIDINE KINASE"/>
    <property type="match status" value="1"/>
</dbReference>
<dbReference type="InterPro" id="IPR001789">
    <property type="entry name" value="Sig_transdc_resp-reg_receiver"/>
</dbReference>
<dbReference type="InterPro" id="IPR011006">
    <property type="entry name" value="CheY-like_superfamily"/>
</dbReference>
<dbReference type="CDD" id="cd17546">
    <property type="entry name" value="REC_hyHK_CKI1_RcsC-like"/>
    <property type="match status" value="1"/>
</dbReference>
<feature type="domain" description="Response regulatory" evidence="3">
    <location>
        <begin position="105"/>
        <end position="224"/>
    </location>
</feature>
<feature type="domain" description="Response regulatory" evidence="3">
    <location>
        <begin position="1"/>
        <end position="65"/>
    </location>
</feature>
<dbReference type="RefSeq" id="WP_353896308.1">
    <property type="nucleotide sequence ID" value="NZ_JBEVCJ010000012.1"/>
</dbReference>
<proteinExistence type="predicted"/>
<dbReference type="EMBL" id="JBEVCJ010000012">
    <property type="protein sequence ID" value="MET1255724.1"/>
    <property type="molecule type" value="Genomic_DNA"/>
</dbReference>
<accession>A0ABV2BV03</accession>
<evidence type="ECO:0000313" key="4">
    <source>
        <dbReference type="EMBL" id="MET1255724.1"/>
    </source>
</evidence>
<dbReference type="Proteomes" id="UP001548189">
    <property type="component" value="Unassembled WGS sequence"/>
</dbReference>
<dbReference type="SUPFAM" id="SSF52172">
    <property type="entry name" value="CheY-like"/>
    <property type="match status" value="2"/>
</dbReference>
<name>A0ABV2BV03_9GAMM</name>